<dbReference type="AlphaFoldDB" id="A0A4Z2EUF7"/>
<name>A0A4Z2EUF7_9TELE</name>
<dbReference type="Proteomes" id="UP000314294">
    <property type="component" value="Unassembled WGS sequence"/>
</dbReference>
<proteinExistence type="predicted"/>
<keyword evidence="2" id="KW-0732">Signal</keyword>
<protein>
    <submittedName>
        <fullName evidence="3">Uncharacterized protein</fullName>
    </submittedName>
</protein>
<comment type="caution">
    <text evidence="3">The sequence shown here is derived from an EMBL/GenBank/DDBJ whole genome shotgun (WGS) entry which is preliminary data.</text>
</comment>
<dbReference type="EMBL" id="SRLO01002984">
    <property type="protein sequence ID" value="TNN32014.1"/>
    <property type="molecule type" value="Genomic_DNA"/>
</dbReference>
<keyword evidence="4" id="KW-1185">Reference proteome</keyword>
<reference evidence="3 4" key="1">
    <citation type="submission" date="2019-03" db="EMBL/GenBank/DDBJ databases">
        <title>First draft genome of Liparis tanakae, snailfish: a comprehensive survey of snailfish specific genes.</title>
        <authorList>
            <person name="Kim W."/>
            <person name="Song I."/>
            <person name="Jeong J.-H."/>
            <person name="Kim D."/>
            <person name="Kim S."/>
            <person name="Ryu S."/>
            <person name="Song J.Y."/>
            <person name="Lee S.K."/>
        </authorList>
    </citation>
    <scope>NUCLEOTIDE SEQUENCE [LARGE SCALE GENOMIC DNA]</scope>
    <source>
        <tissue evidence="3">Muscle</tissue>
    </source>
</reference>
<evidence type="ECO:0000256" key="2">
    <source>
        <dbReference type="SAM" id="SignalP"/>
    </source>
</evidence>
<feature type="signal peptide" evidence="2">
    <location>
        <begin position="1"/>
        <end position="17"/>
    </location>
</feature>
<feature type="chain" id="PRO_5021479185" evidence="2">
    <location>
        <begin position="18"/>
        <end position="141"/>
    </location>
</feature>
<gene>
    <name evidence="3" type="ORF">EYF80_057826</name>
</gene>
<sequence length="141" mass="16172">MVMMMMVVLMMMMVVMMDHEEIMAMLHSHKEKASNKEIEGLDQEGLPEQGQHEEMSMQEDEGSDRDSGGNMDPGSEMSDEGHQPLPEAINLPSLPLLERIKQKLKGKEQALSWKELEETKHRHEPQQYEVFAQLKPMPQGI</sequence>
<evidence type="ECO:0000256" key="1">
    <source>
        <dbReference type="SAM" id="MobiDB-lite"/>
    </source>
</evidence>
<evidence type="ECO:0000313" key="3">
    <source>
        <dbReference type="EMBL" id="TNN32014.1"/>
    </source>
</evidence>
<organism evidence="3 4">
    <name type="scientific">Liparis tanakae</name>
    <name type="common">Tanaka's snailfish</name>
    <dbReference type="NCBI Taxonomy" id="230148"/>
    <lineage>
        <taxon>Eukaryota</taxon>
        <taxon>Metazoa</taxon>
        <taxon>Chordata</taxon>
        <taxon>Craniata</taxon>
        <taxon>Vertebrata</taxon>
        <taxon>Euteleostomi</taxon>
        <taxon>Actinopterygii</taxon>
        <taxon>Neopterygii</taxon>
        <taxon>Teleostei</taxon>
        <taxon>Neoteleostei</taxon>
        <taxon>Acanthomorphata</taxon>
        <taxon>Eupercaria</taxon>
        <taxon>Perciformes</taxon>
        <taxon>Cottioidei</taxon>
        <taxon>Cottales</taxon>
        <taxon>Liparidae</taxon>
        <taxon>Liparis</taxon>
    </lineage>
</organism>
<evidence type="ECO:0000313" key="4">
    <source>
        <dbReference type="Proteomes" id="UP000314294"/>
    </source>
</evidence>
<feature type="region of interest" description="Disordered" evidence="1">
    <location>
        <begin position="32"/>
        <end position="94"/>
    </location>
</feature>
<accession>A0A4Z2EUF7</accession>